<feature type="compositionally biased region" description="Basic residues" evidence="1">
    <location>
        <begin position="342"/>
        <end position="356"/>
    </location>
</feature>
<proteinExistence type="predicted"/>
<protein>
    <submittedName>
        <fullName evidence="2">Uncharacterized protein</fullName>
    </submittedName>
</protein>
<accession>A0A1X6PEZ0</accession>
<feature type="compositionally biased region" description="Basic residues" evidence="1">
    <location>
        <begin position="316"/>
        <end position="332"/>
    </location>
</feature>
<feature type="region of interest" description="Disordered" evidence="1">
    <location>
        <begin position="282"/>
        <end position="418"/>
    </location>
</feature>
<reference evidence="2 3" key="1">
    <citation type="submission" date="2017-03" db="EMBL/GenBank/DDBJ databases">
        <title>WGS assembly of Porphyra umbilicalis.</title>
        <authorList>
            <person name="Brawley S.H."/>
            <person name="Blouin N.A."/>
            <person name="Ficko-Blean E."/>
            <person name="Wheeler G.L."/>
            <person name="Lohr M."/>
            <person name="Goodson H.V."/>
            <person name="Jenkins J.W."/>
            <person name="Blaby-Haas C.E."/>
            <person name="Helliwell K.E."/>
            <person name="Chan C."/>
            <person name="Marriage T."/>
            <person name="Bhattacharya D."/>
            <person name="Klein A.S."/>
            <person name="Badis Y."/>
            <person name="Brodie J."/>
            <person name="Cao Y."/>
            <person name="Collen J."/>
            <person name="Dittami S.M."/>
            <person name="Gachon C.M."/>
            <person name="Green B.R."/>
            <person name="Karpowicz S."/>
            <person name="Kim J.W."/>
            <person name="Kudahl U."/>
            <person name="Lin S."/>
            <person name="Michel G."/>
            <person name="Mittag M."/>
            <person name="Olson B.J."/>
            <person name="Pangilinan J."/>
            <person name="Peng Y."/>
            <person name="Qiu H."/>
            <person name="Shu S."/>
            <person name="Singer J.T."/>
            <person name="Smith A.G."/>
            <person name="Sprecher B.N."/>
            <person name="Wagner V."/>
            <person name="Wang W."/>
            <person name="Wang Z.-Y."/>
            <person name="Yan J."/>
            <person name="Yarish C."/>
            <person name="Zoeuner-Riek S."/>
            <person name="Zhuang Y."/>
            <person name="Zou Y."/>
            <person name="Lindquist E.A."/>
            <person name="Grimwood J."/>
            <person name="Barry K."/>
            <person name="Rokhsar D.S."/>
            <person name="Schmutz J."/>
            <person name="Stiller J.W."/>
            <person name="Grossman A.R."/>
            <person name="Prochnik S.E."/>
        </authorList>
    </citation>
    <scope>NUCLEOTIDE SEQUENCE [LARGE SCALE GENOMIC DNA]</scope>
    <source>
        <strain evidence="2">4086291</strain>
    </source>
</reference>
<gene>
    <name evidence="2" type="ORF">BU14_0082s0061</name>
</gene>
<dbReference type="Proteomes" id="UP000218209">
    <property type="component" value="Unassembled WGS sequence"/>
</dbReference>
<keyword evidence="3" id="KW-1185">Reference proteome</keyword>
<evidence type="ECO:0000313" key="2">
    <source>
        <dbReference type="EMBL" id="OSX79296.1"/>
    </source>
</evidence>
<feature type="region of interest" description="Disordered" evidence="1">
    <location>
        <begin position="1"/>
        <end position="132"/>
    </location>
</feature>
<feature type="region of interest" description="Disordered" evidence="1">
    <location>
        <begin position="578"/>
        <end position="605"/>
    </location>
</feature>
<dbReference type="EMBL" id="KV918794">
    <property type="protein sequence ID" value="OSX79296.1"/>
    <property type="molecule type" value="Genomic_DNA"/>
</dbReference>
<evidence type="ECO:0000313" key="3">
    <source>
        <dbReference type="Proteomes" id="UP000218209"/>
    </source>
</evidence>
<name>A0A1X6PEZ0_PORUM</name>
<dbReference type="AlphaFoldDB" id="A0A1X6PEZ0"/>
<sequence length="699" mass="70400">MTRMTAALLACTRAPRAPAGAPPPSTRPLHPSSLPRHRRRPPPRPCARRPLPASRRRRWTAAARDRRAHPPPPAPPAGAAVDGRAAAPPASAAAAAAPGAADPHRDTPPRPPPRPPATMGGDGGRPPLPTLGLLDLPPEVLTLIAGALLRTGGASDGATAASAAAAVRLDAALDRLDGRLWPALRRCGGLRYVVVALPAAVGAARSALPPRAAAAVDAGLAAALGGRRLAGWAVVSGPPLPRATAVAVGGGGCAPSCYAANAAPAEAVWTAAAGGRLVHLGWTPPPPAGRSPGGARPPPPPLRSRRWSPPPPPVGRRARRAPARHPLLHRAAARGDGSDGRRHCRRVPAPRPRRRGVPVGRGGGGARAPGAPPGPPHARFGGVGRRGARRVGGAAGAGARASGGGEGGVDADADGGGGGDGGTGLWRCRAYRRLVLPPREADVAVVEALRESVPALPPALTWALRFRSGSHGGAVGGLLGHPGGPTVRHLALANVGAAGVAAVAAAPAAVTARLVRLRLDSGSAPGRWALPRVDVAGVAAGLTGLVELELRGYLLTGGGLPLLLWAFGRAQGRGGAGIDGDDVVANTDGDGDSGGTDHTPRRSLPPLTSVTLTRCFGVWDLDGAARTYDPDVFPVGYASPLPRLSRVAVIGGRPGAAGRAAATGGGAGPRRRLRAAYREVDWVEAEADEVSPVPPVFEW</sequence>
<feature type="compositionally biased region" description="Pro residues" evidence="1">
    <location>
        <begin position="283"/>
        <end position="314"/>
    </location>
</feature>
<feature type="compositionally biased region" description="Low complexity" evidence="1">
    <location>
        <begin position="77"/>
        <end position="101"/>
    </location>
</feature>
<evidence type="ECO:0000256" key="1">
    <source>
        <dbReference type="SAM" id="MobiDB-lite"/>
    </source>
</evidence>
<organism evidence="2 3">
    <name type="scientific">Porphyra umbilicalis</name>
    <name type="common">Purple laver</name>
    <name type="synonym">Red alga</name>
    <dbReference type="NCBI Taxonomy" id="2786"/>
    <lineage>
        <taxon>Eukaryota</taxon>
        <taxon>Rhodophyta</taxon>
        <taxon>Bangiophyceae</taxon>
        <taxon>Bangiales</taxon>
        <taxon>Bangiaceae</taxon>
        <taxon>Porphyra</taxon>
    </lineage>
</organism>
<feature type="compositionally biased region" description="Gly residues" evidence="1">
    <location>
        <begin position="393"/>
        <end position="418"/>
    </location>
</feature>